<keyword evidence="4" id="KW-1185">Reference proteome</keyword>
<dbReference type="EMBL" id="LR778301">
    <property type="protein sequence ID" value="CAB1368793.1"/>
    <property type="molecule type" value="Genomic_DNA"/>
</dbReference>
<accession>A0A6S6XWY7</accession>
<dbReference type="Proteomes" id="UP000515733">
    <property type="component" value="Chromosome"/>
</dbReference>
<dbReference type="AlphaFoldDB" id="A0A6S6XWY7"/>
<organism evidence="3 4">
    <name type="scientific">Denitratisoma oestradiolicum</name>
    <dbReference type="NCBI Taxonomy" id="311182"/>
    <lineage>
        <taxon>Bacteria</taxon>
        <taxon>Pseudomonadati</taxon>
        <taxon>Pseudomonadota</taxon>
        <taxon>Betaproteobacteria</taxon>
        <taxon>Nitrosomonadales</taxon>
        <taxon>Sterolibacteriaceae</taxon>
        <taxon>Denitratisoma</taxon>
    </lineage>
</organism>
<keyword evidence="1" id="KW-0175">Coiled coil</keyword>
<dbReference type="KEGG" id="doe:DENOEST_1628"/>
<sequence>MSSIATVLKEEIARQARKELRNETEGLKKASGRYRSEIAALKRRIGVLEQQLARLTKLLPKAEKPLADGAPSRKLRFSGAGLKKMRERLDLTASVLASILQVSTQTIYNWEADSTHPSQEQIAKIAALRKMGKRKVRATLAQLSTGR</sequence>
<name>A0A6S6XWY7_9PROT</name>
<feature type="coiled-coil region" evidence="1">
    <location>
        <begin position="10"/>
        <end position="58"/>
    </location>
</feature>
<dbReference type="SMART" id="SM00530">
    <property type="entry name" value="HTH_XRE"/>
    <property type="match status" value="1"/>
</dbReference>
<dbReference type="GO" id="GO:0003677">
    <property type="term" value="F:DNA binding"/>
    <property type="evidence" value="ECO:0007669"/>
    <property type="project" value="InterPro"/>
</dbReference>
<dbReference type="OrthoDB" id="5957380at2"/>
<evidence type="ECO:0000259" key="2">
    <source>
        <dbReference type="PROSITE" id="PS50943"/>
    </source>
</evidence>
<evidence type="ECO:0000313" key="3">
    <source>
        <dbReference type="EMBL" id="CAB1368793.1"/>
    </source>
</evidence>
<proteinExistence type="predicted"/>
<protein>
    <recommendedName>
        <fullName evidence="2">HTH cro/C1-type domain-containing protein</fullName>
    </recommendedName>
</protein>
<dbReference type="InterPro" id="IPR001387">
    <property type="entry name" value="Cro/C1-type_HTH"/>
</dbReference>
<dbReference type="CDD" id="cd00093">
    <property type="entry name" value="HTH_XRE"/>
    <property type="match status" value="1"/>
</dbReference>
<dbReference type="Pfam" id="PF01381">
    <property type="entry name" value="HTH_3"/>
    <property type="match status" value="1"/>
</dbReference>
<reference evidence="3 4" key="1">
    <citation type="submission" date="2020-03" db="EMBL/GenBank/DDBJ databases">
        <authorList>
            <consortium name="Genoscope - CEA"/>
            <person name="William W."/>
        </authorList>
    </citation>
    <scope>NUCLEOTIDE SEQUENCE [LARGE SCALE GENOMIC DNA]</scope>
    <source>
        <strain evidence="4">DSM 16959</strain>
    </source>
</reference>
<gene>
    <name evidence="3" type="ORF">DENOEST_1628</name>
</gene>
<evidence type="ECO:0000313" key="4">
    <source>
        <dbReference type="Proteomes" id="UP000515733"/>
    </source>
</evidence>
<evidence type="ECO:0000256" key="1">
    <source>
        <dbReference type="SAM" id="Coils"/>
    </source>
</evidence>
<dbReference type="InterPro" id="IPR010982">
    <property type="entry name" value="Lambda_DNA-bd_dom_sf"/>
</dbReference>
<dbReference type="RefSeq" id="WP_145768847.1">
    <property type="nucleotide sequence ID" value="NZ_LR778301.1"/>
</dbReference>
<dbReference type="Gene3D" id="1.10.260.40">
    <property type="entry name" value="lambda repressor-like DNA-binding domains"/>
    <property type="match status" value="1"/>
</dbReference>
<feature type="domain" description="HTH cro/C1-type" evidence="2">
    <location>
        <begin position="82"/>
        <end position="128"/>
    </location>
</feature>
<dbReference type="SUPFAM" id="SSF47413">
    <property type="entry name" value="lambda repressor-like DNA-binding domains"/>
    <property type="match status" value="1"/>
</dbReference>
<dbReference type="PROSITE" id="PS50943">
    <property type="entry name" value="HTH_CROC1"/>
    <property type="match status" value="1"/>
</dbReference>